<dbReference type="SUPFAM" id="SSF57903">
    <property type="entry name" value="FYVE/PHD zinc finger"/>
    <property type="match status" value="1"/>
</dbReference>
<keyword evidence="7" id="KW-0862">Zinc</keyword>
<evidence type="ECO:0000259" key="10">
    <source>
        <dbReference type="PROSITE" id="PS50178"/>
    </source>
</evidence>
<dbReference type="InterPro" id="IPR042234">
    <property type="entry name" value="WDFY1/WDFY2"/>
</dbReference>
<evidence type="ECO:0000256" key="9">
    <source>
        <dbReference type="PROSITE-ProRule" id="PRU00221"/>
    </source>
</evidence>
<dbReference type="PANTHER" id="PTHR46189">
    <property type="entry name" value="LD41958P"/>
    <property type="match status" value="1"/>
</dbReference>
<dbReference type="GO" id="GO:0008270">
    <property type="term" value="F:zinc ion binding"/>
    <property type="evidence" value="ECO:0007669"/>
    <property type="project" value="UniProtKB-KW"/>
</dbReference>
<keyword evidence="5" id="KW-0967">Endosome</keyword>
<dbReference type="InterPro" id="IPR001680">
    <property type="entry name" value="WD40_rpt"/>
</dbReference>
<keyword evidence="3" id="KW-0479">Metal-binding</keyword>
<organism evidence="11 12">
    <name type="scientific">Biomphalaria glabrata</name>
    <name type="common">Bloodfluke planorb</name>
    <name type="synonym">Freshwater snail</name>
    <dbReference type="NCBI Taxonomy" id="6526"/>
    <lineage>
        <taxon>Eukaryota</taxon>
        <taxon>Metazoa</taxon>
        <taxon>Spiralia</taxon>
        <taxon>Lophotrochozoa</taxon>
        <taxon>Mollusca</taxon>
        <taxon>Gastropoda</taxon>
        <taxon>Heterobranchia</taxon>
        <taxon>Euthyneura</taxon>
        <taxon>Panpulmonata</taxon>
        <taxon>Hygrophila</taxon>
        <taxon>Lymnaeoidea</taxon>
        <taxon>Planorbidae</taxon>
        <taxon>Biomphalaria</taxon>
    </lineage>
</organism>
<evidence type="ECO:0000256" key="7">
    <source>
        <dbReference type="ARBA" id="ARBA00022833"/>
    </source>
</evidence>
<dbReference type="SMART" id="SM00064">
    <property type="entry name" value="FYVE"/>
    <property type="match status" value="1"/>
</dbReference>
<evidence type="ECO:0000256" key="1">
    <source>
        <dbReference type="ARBA" id="ARBA00004412"/>
    </source>
</evidence>
<dbReference type="OrthoDB" id="63070at2759"/>
<feature type="repeat" description="WD" evidence="9">
    <location>
        <begin position="233"/>
        <end position="259"/>
    </location>
</feature>
<keyword evidence="4" id="KW-0677">Repeat</keyword>
<dbReference type="InterPro" id="IPR019775">
    <property type="entry name" value="WD40_repeat_CS"/>
</dbReference>
<accession>A0A2C9JJH0</accession>
<feature type="domain" description="FYVE-type" evidence="10">
    <location>
        <begin position="312"/>
        <end position="383"/>
    </location>
</feature>
<dbReference type="GO" id="GO:0005769">
    <property type="term" value="C:early endosome"/>
    <property type="evidence" value="ECO:0007669"/>
    <property type="project" value="UniProtKB-SubCell"/>
</dbReference>
<dbReference type="InterPro" id="IPR000306">
    <property type="entry name" value="Znf_FYVE"/>
</dbReference>
<dbReference type="KEGG" id="bgt:106057188"/>
<dbReference type="PANTHER" id="PTHR46189:SF1">
    <property type="entry name" value="LD41958P"/>
    <property type="match status" value="1"/>
</dbReference>
<evidence type="ECO:0000256" key="5">
    <source>
        <dbReference type="ARBA" id="ARBA00022753"/>
    </source>
</evidence>
<dbReference type="SUPFAM" id="SSF50978">
    <property type="entry name" value="WD40 repeat-like"/>
    <property type="match status" value="1"/>
</dbReference>
<dbReference type="VEuPathDB" id="VectorBase:BGLB003432"/>
<gene>
    <name evidence="11" type="primary">106057188</name>
</gene>
<dbReference type="Proteomes" id="UP000076420">
    <property type="component" value="Unassembled WGS sequence"/>
</dbReference>
<evidence type="ECO:0000313" key="11">
    <source>
        <dbReference type="EnsemblMetazoa" id="BGLB003432-PB"/>
    </source>
</evidence>
<dbReference type="FunFam" id="3.30.40.10:FF:000105">
    <property type="entry name" value="WD repeat and FYVE domain-containing protein 2"/>
    <property type="match status" value="1"/>
</dbReference>
<dbReference type="PRINTS" id="PR00320">
    <property type="entry name" value="GPROTEINBRPT"/>
</dbReference>
<feature type="repeat" description="WD" evidence="9">
    <location>
        <begin position="393"/>
        <end position="427"/>
    </location>
</feature>
<dbReference type="EnsemblMetazoa" id="BGLB003432-RB">
    <property type="protein sequence ID" value="BGLB003432-PB"/>
    <property type="gene ID" value="BGLB003432"/>
</dbReference>
<evidence type="ECO:0000313" key="12">
    <source>
        <dbReference type="Proteomes" id="UP000076420"/>
    </source>
</evidence>
<feature type="repeat" description="WD" evidence="9">
    <location>
        <begin position="269"/>
        <end position="303"/>
    </location>
</feature>
<evidence type="ECO:0000256" key="2">
    <source>
        <dbReference type="ARBA" id="ARBA00022574"/>
    </source>
</evidence>
<dbReference type="RefSeq" id="XP_013069736.2">
    <property type="nucleotide sequence ID" value="XM_013214282.2"/>
</dbReference>
<dbReference type="PROSITE" id="PS00678">
    <property type="entry name" value="WD_REPEATS_1"/>
    <property type="match status" value="3"/>
</dbReference>
<dbReference type="Gene3D" id="3.30.40.10">
    <property type="entry name" value="Zinc/RING finger domain, C3HC4 (zinc finger)"/>
    <property type="match status" value="1"/>
</dbReference>
<dbReference type="PROSITE" id="PS50178">
    <property type="entry name" value="ZF_FYVE"/>
    <property type="match status" value="1"/>
</dbReference>
<keyword evidence="6 8" id="KW-0863">Zinc-finger</keyword>
<dbReference type="PROSITE" id="PS50294">
    <property type="entry name" value="WD_REPEATS_REGION"/>
    <property type="match status" value="2"/>
</dbReference>
<comment type="subcellular location">
    <subcellularLocation>
        <location evidence="1">Early endosome</location>
    </subcellularLocation>
</comment>
<dbReference type="InterPro" id="IPR015943">
    <property type="entry name" value="WD40/YVTN_repeat-like_dom_sf"/>
</dbReference>
<dbReference type="AlphaFoldDB" id="A0A2C9JJH0"/>
<dbReference type="InterPro" id="IPR017455">
    <property type="entry name" value="Znf_FYVE-rel"/>
</dbReference>
<evidence type="ECO:0000256" key="3">
    <source>
        <dbReference type="ARBA" id="ARBA00022723"/>
    </source>
</evidence>
<dbReference type="InterPro" id="IPR011011">
    <property type="entry name" value="Znf_FYVE_PHD"/>
</dbReference>
<dbReference type="Gene3D" id="2.130.10.10">
    <property type="entry name" value="YVTN repeat-like/Quinoprotein amine dehydrogenase"/>
    <property type="match status" value="2"/>
</dbReference>
<dbReference type="CDD" id="cd15718">
    <property type="entry name" value="FYVE_WDFY1_like"/>
    <property type="match status" value="1"/>
</dbReference>
<proteinExistence type="predicted"/>
<keyword evidence="2 9" id="KW-0853">WD repeat</keyword>
<dbReference type="SMART" id="SM00320">
    <property type="entry name" value="WD40"/>
    <property type="match status" value="5"/>
</dbReference>
<evidence type="ECO:0000256" key="6">
    <source>
        <dbReference type="ARBA" id="ARBA00022771"/>
    </source>
</evidence>
<dbReference type="InterPro" id="IPR036322">
    <property type="entry name" value="WD40_repeat_dom_sf"/>
</dbReference>
<dbReference type="InterPro" id="IPR020472">
    <property type="entry name" value="WD40_PAC1"/>
</dbReference>
<evidence type="ECO:0000256" key="8">
    <source>
        <dbReference type="PROSITE-ProRule" id="PRU00091"/>
    </source>
</evidence>
<dbReference type="InterPro" id="IPR013083">
    <property type="entry name" value="Znf_RING/FYVE/PHD"/>
</dbReference>
<dbReference type="VEuPathDB" id="VectorBase:BGLAX_035765"/>
<dbReference type="PROSITE" id="PS50082">
    <property type="entry name" value="WD_REPEATS_2"/>
    <property type="match status" value="3"/>
</dbReference>
<evidence type="ECO:0000256" key="4">
    <source>
        <dbReference type="ARBA" id="ARBA00022737"/>
    </source>
</evidence>
<protein>
    <recommendedName>
        <fullName evidence="10">FYVE-type domain-containing protein</fullName>
    </recommendedName>
</protein>
<dbReference type="STRING" id="6526.A0A2C9JJH0"/>
<name>A0A2C9JJH0_BIOGL</name>
<sequence>MAAEINPEERRQGNVRKPILLNKIEGCPDTINEAIIIPREDGVISVSDDKTLRVWLKRDSGQYWPSICHSMSSESSCVNYNPETRRLFVGQDNGTISEFEITEDYNRLIHRRDYIAHQSRVTSVKFCLSWESVLSCGKDKYFMWHCSETGRRFCGYQANAMCLCLEYDEQSKYVFIGDYSGQVAVLKLKDSSFDFIVTLKGHAVSFLNFRRDLSKTPAPGLSALRLLIGLGSIRCLSWDPDKQLLFSGSFDQSVIVWDIGGRKGTAFELQGHKDKVQGLAHSKSTRQLLSGSDDCVLGIWDMDIQRLETPDWIESDVCQKCDSPFFWNFRKMWSDRKVGIRQHHCRNCGKALCNNCCSKLSTIPNMGYEYEVRVCDSCFEAITPEEKAPHATFHDMKHSIVHMHLDETRKILLTTGKDRVMKLWDMSLVLH</sequence>
<reference evidence="11" key="1">
    <citation type="submission" date="2020-05" db="UniProtKB">
        <authorList>
            <consortium name="EnsemblMetazoa"/>
        </authorList>
    </citation>
    <scope>IDENTIFICATION</scope>
    <source>
        <strain evidence="11">BB02</strain>
    </source>
</reference>
<dbReference type="Pfam" id="PF00400">
    <property type="entry name" value="WD40"/>
    <property type="match status" value="2"/>
</dbReference>
<dbReference type="Pfam" id="PF01363">
    <property type="entry name" value="FYVE"/>
    <property type="match status" value="1"/>
</dbReference>